<dbReference type="NCBIfam" id="TIGR01411">
    <property type="entry name" value="tatAE"/>
    <property type="match status" value="1"/>
</dbReference>
<keyword evidence="3 9" id="KW-1003">Cell membrane</keyword>
<keyword evidence="7 9" id="KW-0811">Translocation</keyword>
<name>A0A1Q8R038_9FIRM</name>
<dbReference type="GO" id="GO:0033281">
    <property type="term" value="C:TAT protein transport complex"/>
    <property type="evidence" value="ECO:0007669"/>
    <property type="project" value="UniProtKB-UniRule"/>
</dbReference>
<gene>
    <name evidence="9" type="primary">tatA</name>
    <name evidence="11" type="ORF">DSOL_1037</name>
</gene>
<evidence type="ECO:0000313" key="11">
    <source>
        <dbReference type="EMBL" id="OLN32926.1"/>
    </source>
</evidence>
<keyword evidence="6 9" id="KW-1133">Transmembrane helix</keyword>
<evidence type="ECO:0000256" key="5">
    <source>
        <dbReference type="ARBA" id="ARBA00022927"/>
    </source>
</evidence>
<dbReference type="GO" id="GO:0043953">
    <property type="term" value="P:protein transport by the Tat complex"/>
    <property type="evidence" value="ECO:0007669"/>
    <property type="project" value="UniProtKB-UniRule"/>
</dbReference>
<comment type="caution">
    <text evidence="11">The sequence shown here is derived from an EMBL/GenBank/DDBJ whole genome shotgun (WGS) entry which is preliminary data.</text>
</comment>
<keyword evidence="12" id="KW-1185">Reference proteome</keyword>
<evidence type="ECO:0000256" key="7">
    <source>
        <dbReference type="ARBA" id="ARBA00023010"/>
    </source>
</evidence>
<evidence type="ECO:0000256" key="3">
    <source>
        <dbReference type="ARBA" id="ARBA00022475"/>
    </source>
</evidence>
<dbReference type="OrthoDB" id="9800908at2"/>
<proteinExistence type="inferred from homology"/>
<dbReference type="STRING" id="1888891.DSOL_1037"/>
<comment type="subcellular location">
    <subcellularLocation>
        <location evidence="1 9">Cell membrane</location>
        <topology evidence="1 9">Single-pass membrane protein</topology>
    </subcellularLocation>
</comment>
<protein>
    <recommendedName>
        <fullName evidence="9">Sec-independent protein translocase protein TatA</fullName>
    </recommendedName>
</protein>
<dbReference type="GO" id="GO:0008320">
    <property type="term" value="F:protein transmembrane transporter activity"/>
    <property type="evidence" value="ECO:0007669"/>
    <property type="project" value="UniProtKB-UniRule"/>
</dbReference>
<comment type="similarity">
    <text evidence="9">Belongs to the TatA/E family.</text>
</comment>
<evidence type="ECO:0000256" key="4">
    <source>
        <dbReference type="ARBA" id="ARBA00022692"/>
    </source>
</evidence>
<dbReference type="PANTHER" id="PTHR42982">
    <property type="entry name" value="SEC-INDEPENDENT PROTEIN TRANSLOCASE PROTEIN TATA"/>
    <property type="match status" value="1"/>
</dbReference>
<keyword evidence="5 9" id="KW-0653">Protein transport</keyword>
<dbReference type="PANTHER" id="PTHR42982:SF1">
    <property type="entry name" value="SEC-INDEPENDENT PROTEIN TRANSLOCASE PROTEIN TATA"/>
    <property type="match status" value="1"/>
</dbReference>
<keyword evidence="2 9" id="KW-0813">Transport</keyword>
<dbReference type="EMBL" id="MLBF01000005">
    <property type="protein sequence ID" value="OLN32926.1"/>
    <property type="molecule type" value="Genomic_DNA"/>
</dbReference>
<dbReference type="Gene3D" id="1.20.5.3310">
    <property type="match status" value="1"/>
</dbReference>
<reference evidence="11 12" key="1">
    <citation type="submission" date="2016-09" db="EMBL/GenBank/DDBJ databases">
        <title>Complete genome of Desulfosporosinus sp. OL.</title>
        <authorList>
            <person name="Mardanov A."/>
            <person name="Beletsky A."/>
            <person name="Panova A."/>
            <person name="Karnachuk O."/>
            <person name="Ravin N."/>
        </authorList>
    </citation>
    <scope>NUCLEOTIDE SEQUENCE [LARGE SCALE GENOMIC DNA]</scope>
    <source>
        <strain evidence="11 12">OL</strain>
    </source>
</reference>
<dbReference type="AlphaFoldDB" id="A0A1Q8R038"/>
<evidence type="ECO:0000256" key="9">
    <source>
        <dbReference type="HAMAP-Rule" id="MF_00236"/>
    </source>
</evidence>
<organism evidence="11 12">
    <name type="scientific">Desulfosporosinus metallidurans</name>
    <dbReference type="NCBI Taxonomy" id="1888891"/>
    <lineage>
        <taxon>Bacteria</taxon>
        <taxon>Bacillati</taxon>
        <taxon>Bacillota</taxon>
        <taxon>Clostridia</taxon>
        <taxon>Eubacteriales</taxon>
        <taxon>Desulfitobacteriaceae</taxon>
        <taxon>Desulfosporosinus</taxon>
    </lineage>
</organism>
<dbReference type="Pfam" id="PF02416">
    <property type="entry name" value="TatA_B_E"/>
    <property type="match status" value="1"/>
</dbReference>
<dbReference type="InterPro" id="IPR006312">
    <property type="entry name" value="TatA/E"/>
</dbReference>
<evidence type="ECO:0000256" key="6">
    <source>
        <dbReference type="ARBA" id="ARBA00022989"/>
    </source>
</evidence>
<evidence type="ECO:0000256" key="8">
    <source>
        <dbReference type="ARBA" id="ARBA00023136"/>
    </source>
</evidence>
<dbReference type="RefSeq" id="WP_075363807.1">
    <property type="nucleotide sequence ID" value="NZ_MLBF01000005.1"/>
</dbReference>
<feature type="region of interest" description="Disordered" evidence="10">
    <location>
        <begin position="43"/>
        <end position="64"/>
    </location>
</feature>
<sequence length="64" mass="6938">MLTTFGFITPMTAGIVLVIALVIFGPGKLPELGKSLGKGIKEFKSASEGEERKEDKEIKTEKID</sequence>
<dbReference type="InterPro" id="IPR003369">
    <property type="entry name" value="TatA/B/E"/>
</dbReference>
<comment type="function">
    <text evidence="9">Part of the twin-arginine translocation (Tat) system that transports large folded proteins containing a characteristic twin-arginine motif in their signal peptide across membranes. TatA could form the protein-conducting channel of the Tat system.</text>
</comment>
<evidence type="ECO:0000313" key="12">
    <source>
        <dbReference type="Proteomes" id="UP000186102"/>
    </source>
</evidence>
<keyword evidence="4 9" id="KW-0812">Transmembrane</keyword>
<accession>A0A1Q8R038</accession>
<feature type="transmembrane region" description="Helical" evidence="9">
    <location>
        <begin position="6"/>
        <end position="25"/>
    </location>
</feature>
<evidence type="ECO:0000256" key="1">
    <source>
        <dbReference type="ARBA" id="ARBA00004162"/>
    </source>
</evidence>
<comment type="subunit">
    <text evidence="9">Forms a complex with TatC.</text>
</comment>
<evidence type="ECO:0000256" key="2">
    <source>
        <dbReference type="ARBA" id="ARBA00022448"/>
    </source>
</evidence>
<dbReference type="Proteomes" id="UP000186102">
    <property type="component" value="Unassembled WGS sequence"/>
</dbReference>
<evidence type="ECO:0000256" key="10">
    <source>
        <dbReference type="SAM" id="MobiDB-lite"/>
    </source>
</evidence>
<dbReference type="HAMAP" id="MF_00236">
    <property type="entry name" value="TatA_E"/>
    <property type="match status" value="1"/>
</dbReference>
<keyword evidence="8 9" id="KW-0472">Membrane</keyword>